<dbReference type="Proteomes" id="UP001206925">
    <property type="component" value="Unassembled WGS sequence"/>
</dbReference>
<dbReference type="CDD" id="cd07816">
    <property type="entry name" value="Bet_v1-like"/>
    <property type="match status" value="3"/>
</dbReference>
<evidence type="ECO:0000313" key="5">
    <source>
        <dbReference type="EMBL" id="KAI7732769.1"/>
    </source>
</evidence>
<feature type="transmembrane region" description="Helical" evidence="3">
    <location>
        <begin position="371"/>
        <end position="392"/>
    </location>
</feature>
<feature type="transmembrane region" description="Helical" evidence="3">
    <location>
        <begin position="234"/>
        <end position="253"/>
    </location>
</feature>
<protein>
    <recommendedName>
        <fullName evidence="4">Bet v I/Major latex protein domain-containing protein</fullName>
    </recommendedName>
</protein>
<feature type="non-terminal residue" evidence="5">
    <location>
        <position position="848"/>
    </location>
</feature>
<feature type="transmembrane region" description="Helical" evidence="3">
    <location>
        <begin position="265"/>
        <end position="282"/>
    </location>
</feature>
<evidence type="ECO:0000256" key="3">
    <source>
        <dbReference type="SAM" id="Phobius"/>
    </source>
</evidence>
<dbReference type="GO" id="GO:0006952">
    <property type="term" value="P:defense response"/>
    <property type="evidence" value="ECO:0007669"/>
    <property type="project" value="InterPro"/>
</dbReference>
<dbReference type="Gene3D" id="3.30.530.20">
    <property type="match status" value="3"/>
</dbReference>
<dbReference type="InterPro" id="IPR000620">
    <property type="entry name" value="EamA_dom"/>
</dbReference>
<dbReference type="InterPro" id="IPR000916">
    <property type="entry name" value="Bet_v_I/MLP"/>
</dbReference>
<reference evidence="5" key="1">
    <citation type="submission" date="2022-06" db="EMBL/GenBank/DDBJ databases">
        <title>Uncovering the hologenomic basis of an extraordinary plant invasion.</title>
        <authorList>
            <person name="Bieker V.C."/>
            <person name="Martin M.D."/>
            <person name="Gilbert T."/>
            <person name="Hodgins K."/>
            <person name="Battlay P."/>
            <person name="Petersen B."/>
            <person name="Wilson J."/>
        </authorList>
    </citation>
    <scope>NUCLEOTIDE SEQUENCE</scope>
    <source>
        <strain evidence="5">AA19_3_7</strain>
        <tissue evidence="5">Leaf</tissue>
    </source>
</reference>
<name>A0AAD5C287_AMBAR</name>
<dbReference type="SUPFAM" id="SSF55961">
    <property type="entry name" value="Bet v1-like"/>
    <property type="match status" value="3"/>
</dbReference>
<organism evidence="5 6">
    <name type="scientific">Ambrosia artemisiifolia</name>
    <name type="common">Common ragweed</name>
    <dbReference type="NCBI Taxonomy" id="4212"/>
    <lineage>
        <taxon>Eukaryota</taxon>
        <taxon>Viridiplantae</taxon>
        <taxon>Streptophyta</taxon>
        <taxon>Embryophyta</taxon>
        <taxon>Tracheophyta</taxon>
        <taxon>Spermatophyta</taxon>
        <taxon>Magnoliopsida</taxon>
        <taxon>eudicotyledons</taxon>
        <taxon>Gunneridae</taxon>
        <taxon>Pentapetalae</taxon>
        <taxon>asterids</taxon>
        <taxon>campanulids</taxon>
        <taxon>Asterales</taxon>
        <taxon>Asteraceae</taxon>
        <taxon>Asteroideae</taxon>
        <taxon>Heliantheae alliance</taxon>
        <taxon>Heliantheae</taxon>
        <taxon>Ambrosia</taxon>
    </lineage>
</organism>
<dbReference type="EMBL" id="JAMZMK010010162">
    <property type="protein sequence ID" value="KAI7732769.1"/>
    <property type="molecule type" value="Genomic_DNA"/>
</dbReference>
<feature type="transmembrane region" description="Helical" evidence="3">
    <location>
        <begin position="421"/>
        <end position="440"/>
    </location>
</feature>
<dbReference type="Pfam" id="PF00892">
    <property type="entry name" value="EamA"/>
    <property type="match status" value="2"/>
</dbReference>
<keyword evidence="3" id="KW-0812">Transmembrane</keyword>
<proteinExistence type="inferred from homology"/>
<feature type="domain" description="Bet v I/Major latex protein" evidence="4">
    <location>
        <begin position="748"/>
        <end position="848"/>
    </location>
</feature>
<comment type="caution">
    <text evidence="5">The sequence shown here is derived from an EMBL/GenBank/DDBJ whole genome shotgun (WGS) entry which is preliminary data.</text>
</comment>
<evidence type="ECO:0000259" key="4">
    <source>
        <dbReference type="SMART" id="SM01037"/>
    </source>
</evidence>
<feature type="non-terminal residue" evidence="5">
    <location>
        <position position="1"/>
    </location>
</feature>
<evidence type="ECO:0000256" key="1">
    <source>
        <dbReference type="ARBA" id="ARBA00004141"/>
    </source>
</evidence>
<feature type="transmembrane region" description="Helical" evidence="3">
    <location>
        <begin position="706"/>
        <end position="727"/>
    </location>
</feature>
<keyword evidence="6" id="KW-1185">Reference proteome</keyword>
<dbReference type="GO" id="GO:0016020">
    <property type="term" value="C:membrane"/>
    <property type="evidence" value="ECO:0007669"/>
    <property type="project" value="InterPro"/>
</dbReference>
<dbReference type="AlphaFoldDB" id="A0AAD5C287"/>
<dbReference type="SUPFAM" id="SSF103481">
    <property type="entry name" value="Multidrug resistance efflux transporter EmrE"/>
    <property type="match status" value="1"/>
</dbReference>
<feature type="domain" description="Bet v I/Major latex protein" evidence="4">
    <location>
        <begin position="5"/>
        <end position="154"/>
    </location>
</feature>
<dbReference type="PANTHER" id="PTHR31907">
    <property type="entry name" value="MLP-LIKE PROTEIN 423"/>
    <property type="match status" value="1"/>
</dbReference>
<dbReference type="SMART" id="SM01037">
    <property type="entry name" value="Bet_v_1"/>
    <property type="match status" value="3"/>
</dbReference>
<feature type="transmembrane region" description="Helical" evidence="3">
    <location>
        <begin position="452"/>
        <end position="470"/>
    </location>
</feature>
<feature type="transmembrane region" description="Helical" evidence="3">
    <location>
        <begin position="476"/>
        <end position="502"/>
    </location>
</feature>
<comment type="subcellular location">
    <subcellularLocation>
        <location evidence="1">Membrane</location>
        <topology evidence="1">Multi-pass membrane protein</topology>
    </subcellularLocation>
</comment>
<sequence length="848" mass="95226">SRNMPLSGTIVKQVNIKSDGDMFLETYRYRTYHISQMSPGMVKGVDLHEGEWGTVGSVIVWNMVLDGKPQVAKEVIEAIDEENKLVRFKVTEGDIMEAYKTFAITIRVDAHGEENVVTWTFDYEKVNEYIPNPDRLVEIVLIVAKDKKHNLKYKSVLTRRKLWRKVVSASTKVRGILLLNVITLLYATLIQDPPYVYKDAFQSSWTLGMLFEYLVPSASNIPVLKEVETFVDPSAFSAVRFTIAAIPFLPYAWKARGDGQALNSGLELGLWASLGYLMQAFGLLTSDAGRASVITMFTVIVVPLIDGMLGAAIPASTWFGALMSIVGVGMMECSGSPPCVGDLFNFLSALFFGIHMLRTEHISRKIDKANFLPVLGYEVCVIALSSIIWHLIGGVIDGNLEYHPSSWTWEMFLNQIVKFPWIPALYTGVFTTGLCLWIEMTSMRDVSATETAIVYGLEPVWGAGFAWFFLGERWGVSGWFGAALVLVLVEIVLLCVLLLAVIPTKMTLSGTVVKQVTIKSDGDVFHEIFRYRTHHMSEMSPGNIKGVDLHDGEWGTVGSIIVWDFFLDGKPKVVKEVVQAIDKEKKSVCFKVIEGDMLEAYKTFLITLHVDTHGDENVVTWTFHFEKLNENVDDPDSLMELCINGHPLRPSYRNARSVDNKFQILETSANADGCACKYEQISKRRMNLNYKFLTEHISRKTDKTNFLPVVGYEVFVIALSSIIWYLVGGAIGSSLENHPSSWTWEMMALSGTMVKQVTIMSDGDVFHEIFRYRPHHISEMCPDKIKGVDLHEGEWGTVGSVIEWDFFHDGKPKVAKEVIEAIDEEKKSVCFKVIGGDILEAYKTFLIT</sequence>
<feature type="domain" description="Bet v I/Major latex protein" evidence="4">
    <location>
        <begin position="507"/>
        <end position="650"/>
    </location>
</feature>
<dbReference type="InterPro" id="IPR023393">
    <property type="entry name" value="START-like_dom_sf"/>
</dbReference>
<keyword evidence="3" id="KW-0472">Membrane</keyword>
<keyword evidence="3" id="KW-1133">Transmembrane helix</keyword>
<dbReference type="InterPro" id="IPR051761">
    <property type="entry name" value="MLP-like_ligand-binding"/>
</dbReference>
<feature type="transmembrane region" description="Helical" evidence="3">
    <location>
        <begin position="173"/>
        <end position="190"/>
    </location>
</feature>
<evidence type="ECO:0000256" key="2">
    <source>
        <dbReference type="ARBA" id="ARBA00007635"/>
    </source>
</evidence>
<comment type="similarity">
    <text evidence="2">Belongs to the drug/metabolite transporter (DMT) superfamily. Plant drug/metabolite exporter (P-DME) (TC 2.A.7.4) family.</text>
</comment>
<evidence type="ECO:0000313" key="6">
    <source>
        <dbReference type="Proteomes" id="UP001206925"/>
    </source>
</evidence>
<gene>
    <name evidence="5" type="ORF">M8C21_013529</name>
</gene>
<dbReference type="Pfam" id="PF00407">
    <property type="entry name" value="Bet_v_1"/>
    <property type="match status" value="3"/>
</dbReference>
<dbReference type="InterPro" id="IPR037185">
    <property type="entry name" value="EmrE-like"/>
</dbReference>
<accession>A0AAD5C287</accession>